<dbReference type="GO" id="GO:0005886">
    <property type="term" value="C:plasma membrane"/>
    <property type="evidence" value="ECO:0007669"/>
    <property type="project" value="UniProtKB-SubCell"/>
</dbReference>
<dbReference type="InterPro" id="IPR032816">
    <property type="entry name" value="VTT_dom"/>
</dbReference>
<feature type="transmembrane region" description="Helical" evidence="7">
    <location>
        <begin position="49"/>
        <end position="70"/>
    </location>
</feature>
<name>A0AA86T0Q6_9BACT</name>
<dbReference type="SUPFAM" id="SSF52821">
    <property type="entry name" value="Rhodanese/Cell cycle control phosphatase"/>
    <property type="match status" value="1"/>
</dbReference>
<feature type="transmembrane region" description="Helical" evidence="7">
    <location>
        <begin position="15"/>
        <end position="37"/>
    </location>
</feature>
<accession>A0AA86T0Q6</accession>
<dbReference type="Pfam" id="PF09335">
    <property type="entry name" value="VTT_dom"/>
    <property type="match status" value="1"/>
</dbReference>
<dbReference type="RefSeq" id="WP_289266803.1">
    <property type="nucleotide sequence ID" value="NZ_OX365700.1"/>
</dbReference>
<proteinExistence type="predicted"/>
<dbReference type="EMBL" id="OX365700">
    <property type="protein sequence ID" value="CAI4029779.1"/>
    <property type="molecule type" value="Genomic_DNA"/>
</dbReference>
<keyword evidence="4 7" id="KW-1133">Transmembrane helix</keyword>
<organism evidence="9 10">
    <name type="scientific">Nitrospira tepida</name>
    <dbReference type="NCBI Taxonomy" id="2973512"/>
    <lineage>
        <taxon>Bacteria</taxon>
        <taxon>Pseudomonadati</taxon>
        <taxon>Nitrospirota</taxon>
        <taxon>Nitrospiria</taxon>
        <taxon>Nitrospirales</taxon>
        <taxon>Nitrospiraceae</taxon>
        <taxon>Nitrospira</taxon>
    </lineage>
</organism>
<evidence type="ECO:0000313" key="10">
    <source>
        <dbReference type="Proteomes" id="UP001179121"/>
    </source>
</evidence>
<protein>
    <submittedName>
        <fullName evidence="9">Sulfurtransferase</fullName>
    </submittedName>
</protein>
<dbReference type="PROSITE" id="PS50206">
    <property type="entry name" value="RHODANESE_3"/>
    <property type="match status" value="1"/>
</dbReference>
<evidence type="ECO:0000256" key="2">
    <source>
        <dbReference type="ARBA" id="ARBA00022475"/>
    </source>
</evidence>
<evidence type="ECO:0000256" key="5">
    <source>
        <dbReference type="ARBA" id="ARBA00023136"/>
    </source>
</evidence>
<feature type="domain" description="Rhodanese" evidence="8">
    <location>
        <begin position="217"/>
        <end position="309"/>
    </location>
</feature>
<evidence type="ECO:0000256" key="3">
    <source>
        <dbReference type="ARBA" id="ARBA00022692"/>
    </source>
</evidence>
<keyword evidence="3 7" id="KW-0812">Transmembrane</keyword>
<evidence type="ECO:0000256" key="4">
    <source>
        <dbReference type="ARBA" id="ARBA00022989"/>
    </source>
</evidence>
<dbReference type="PANTHER" id="PTHR42709">
    <property type="entry name" value="ALKALINE PHOSPHATASE LIKE PROTEIN"/>
    <property type="match status" value="1"/>
</dbReference>
<dbReference type="Proteomes" id="UP001179121">
    <property type="component" value="Chromosome"/>
</dbReference>
<feature type="transmembrane region" description="Helical" evidence="7">
    <location>
        <begin position="175"/>
        <end position="192"/>
    </location>
</feature>
<sequence>MESGAQFLAEHKEAVLFWTVLFEQIGLPIPAIPLLVAAGAMVGQGKMSLAAALLLPVAASLPADIFWFWLGRVRGWQVLGWLCRISLEPDSCVRKTENLFFLHGTRSLLVAKFVPGLSTVAPPMAGIFGMGLVKFLVYDVAGALIWAGLCVGLGHLFSDQLDRVVTGLADLGSRAVLLLLGALLVYVAYKFLQRRRFLRQLRMAKMSVDELKARLDAEEPLTVIDVRHARDVQADPDMIPGAIHMALEDIDGRYHEIPKDREIILYCACPNEVSSARTALKLKRNGIHQVRPLEGGIDAWRQRKYPLVRHPGSSHGRRESRAAIGAGS</sequence>
<feature type="transmembrane region" description="Helical" evidence="7">
    <location>
        <begin position="109"/>
        <end position="128"/>
    </location>
</feature>
<dbReference type="Gene3D" id="3.40.250.10">
    <property type="entry name" value="Rhodanese-like domain"/>
    <property type="match status" value="1"/>
</dbReference>
<evidence type="ECO:0000256" key="1">
    <source>
        <dbReference type="ARBA" id="ARBA00004651"/>
    </source>
</evidence>
<dbReference type="InterPro" id="IPR051311">
    <property type="entry name" value="DedA_domain"/>
</dbReference>
<evidence type="ECO:0000259" key="8">
    <source>
        <dbReference type="PROSITE" id="PS50206"/>
    </source>
</evidence>
<keyword evidence="2" id="KW-1003">Cell membrane</keyword>
<dbReference type="InterPro" id="IPR036873">
    <property type="entry name" value="Rhodanese-like_dom_sf"/>
</dbReference>
<reference evidence="9" key="1">
    <citation type="submission" date="2022-10" db="EMBL/GenBank/DDBJ databases">
        <authorList>
            <person name="Koch H."/>
        </authorList>
    </citation>
    <scope>NUCLEOTIDE SEQUENCE</scope>
    <source>
        <strain evidence="9">DNF</strain>
    </source>
</reference>
<evidence type="ECO:0000313" key="9">
    <source>
        <dbReference type="EMBL" id="CAI4029779.1"/>
    </source>
</evidence>
<feature type="transmembrane region" description="Helical" evidence="7">
    <location>
        <begin position="135"/>
        <end position="155"/>
    </location>
</feature>
<dbReference type="Pfam" id="PF00581">
    <property type="entry name" value="Rhodanese"/>
    <property type="match status" value="1"/>
</dbReference>
<dbReference type="InterPro" id="IPR001763">
    <property type="entry name" value="Rhodanese-like_dom"/>
</dbReference>
<comment type="subcellular location">
    <subcellularLocation>
        <location evidence="1">Cell membrane</location>
        <topology evidence="1">Multi-pass membrane protein</topology>
    </subcellularLocation>
</comment>
<dbReference type="KEGG" id="nti:DNFV4_00197"/>
<keyword evidence="10" id="KW-1185">Reference proteome</keyword>
<dbReference type="PANTHER" id="PTHR42709:SF6">
    <property type="entry name" value="UNDECAPRENYL PHOSPHATE TRANSPORTER A"/>
    <property type="match status" value="1"/>
</dbReference>
<dbReference type="SMART" id="SM00450">
    <property type="entry name" value="RHOD"/>
    <property type="match status" value="1"/>
</dbReference>
<evidence type="ECO:0000256" key="6">
    <source>
        <dbReference type="SAM" id="MobiDB-lite"/>
    </source>
</evidence>
<keyword evidence="5 7" id="KW-0472">Membrane</keyword>
<gene>
    <name evidence="9" type="ORF">DNFV4_00197</name>
</gene>
<dbReference type="AlphaFoldDB" id="A0AA86T0Q6"/>
<feature type="region of interest" description="Disordered" evidence="6">
    <location>
        <begin position="308"/>
        <end position="328"/>
    </location>
</feature>
<evidence type="ECO:0000256" key="7">
    <source>
        <dbReference type="SAM" id="Phobius"/>
    </source>
</evidence>